<evidence type="ECO:0000313" key="2">
    <source>
        <dbReference type="Proteomes" id="UP001552299"/>
    </source>
</evidence>
<protein>
    <submittedName>
        <fullName evidence="1">Uncharacterized protein</fullName>
    </submittedName>
</protein>
<dbReference type="Proteomes" id="UP001552299">
    <property type="component" value="Unassembled WGS sequence"/>
</dbReference>
<keyword evidence="2" id="KW-1185">Reference proteome</keyword>
<organism evidence="1 2">
    <name type="scientific">Dendrobium thyrsiflorum</name>
    <name type="common">Pinecone-like raceme dendrobium</name>
    <name type="synonym">Orchid</name>
    <dbReference type="NCBI Taxonomy" id="117978"/>
    <lineage>
        <taxon>Eukaryota</taxon>
        <taxon>Viridiplantae</taxon>
        <taxon>Streptophyta</taxon>
        <taxon>Embryophyta</taxon>
        <taxon>Tracheophyta</taxon>
        <taxon>Spermatophyta</taxon>
        <taxon>Magnoliopsida</taxon>
        <taxon>Liliopsida</taxon>
        <taxon>Asparagales</taxon>
        <taxon>Orchidaceae</taxon>
        <taxon>Epidendroideae</taxon>
        <taxon>Malaxideae</taxon>
        <taxon>Dendrobiinae</taxon>
        <taxon>Dendrobium</taxon>
    </lineage>
</organism>
<proteinExistence type="predicted"/>
<reference evidence="1 2" key="1">
    <citation type="journal article" date="2024" name="Plant Biotechnol. J.">
        <title>Dendrobium thyrsiflorum genome and its molecular insights into genes involved in important horticultural traits.</title>
        <authorList>
            <person name="Chen B."/>
            <person name="Wang J.Y."/>
            <person name="Zheng P.J."/>
            <person name="Li K.L."/>
            <person name="Liang Y.M."/>
            <person name="Chen X.F."/>
            <person name="Zhang C."/>
            <person name="Zhao X."/>
            <person name="He X."/>
            <person name="Zhang G.Q."/>
            <person name="Liu Z.J."/>
            <person name="Xu Q."/>
        </authorList>
    </citation>
    <scope>NUCLEOTIDE SEQUENCE [LARGE SCALE GENOMIC DNA]</scope>
    <source>
        <strain evidence="1">GZMU011</strain>
    </source>
</reference>
<gene>
    <name evidence="1" type="ORF">M5K25_025050</name>
</gene>
<dbReference type="EMBL" id="JANQDX010000018">
    <property type="protein sequence ID" value="KAL0906548.1"/>
    <property type="molecule type" value="Genomic_DNA"/>
</dbReference>
<name>A0ABD0U3B6_DENTH</name>
<dbReference type="PANTHER" id="PTHR35737:SF1">
    <property type="entry name" value="CRYPTIC LOCI REGULATOR"/>
    <property type="match status" value="1"/>
</dbReference>
<comment type="caution">
    <text evidence="1">The sequence shown here is derived from an EMBL/GenBank/DDBJ whole genome shotgun (WGS) entry which is preliminary data.</text>
</comment>
<dbReference type="PANTHER" id="PTHR35737">
    <property type="entry name" value="CRYPTIC LOCI REGULATOR"/>
    <property type="match status" value="1"/>
</dbReference>
<accession>A0ABD0U3B6</accession>
<evidence type="ECO:0000313" key="1">
    <source>
        <dbReference type="EMBL" id="KAL0906548.1"/>
    </source>
</evidence>
<dbReference type="AlphaFoldDB" id="A0ABD0U3B6"/>
<sequence>MARPIRPDEDDAVWEVCEDNGFVYKRRRRHLSSLVERLPADSAEERRRNHCLITIRDRYHRELEQWEDLSASLFCLASPPPEATSEAGTSSVASPPSFHLSPPAIDCLILELETQEATFRNISDLCNCVDLFCEAQEDRLTQSLLDLPIWGSPRALMRSLCH</sequence>